<protein>
    <submittedName>
        <fullName evidence="4">RNI-like protein</fullName>
    </submittedName>
</protein>
<evidence type="ECO:0000259" key="3">
    <source>
        <dbReference type="Pfam" id="PF25372"/>
    </source>
</evidence>
<dbReference type="Proteomes" id="UP000218811">
    <property type="component" value="Unassembled WGS sequence"/>
</dbReference>
<dbReference type="STRING" id="742152.A0A2H3JH56"/>
<dbReference type="OMA" id="CRAWCEC"/>
<feature type="compositionally biased region" description="Low complexity" evidence="1">
    <location>
        <begin position="1"/>
        <end position="15"/>
    </location>
</feature>
<dbReference type="Gene3D" id="3.80.10.10">
    <property type="entry name" value="Ribonuclease Inhibitor"/>
    <property type="match status" value="2"/>
</dbReference>
<sequence length="929" mass="102930">MHRSRSPAQSSTSASDNEDEDINKSSYFPNPESISPAQWSSPHVLRPHAPDTLPYSPASFLPPEILIHILKHLHSSRDLYNAMLVSRAWCECSVELLWYRPSFSGLATLVKMMRVLSRHDQTFQYALFIRRLNFLYLGGELSDSLLSRLAYCTRLERLTLINCSTISDEGLSRVLPRCPNLVALDLTGVTEVSDKSIIALASSTKGLQGINLGNCKKLTDQAILALAANCPLLRRIKLSNVEQITDAPVVALAHSCPLLLEIDLNNCGLITDTSVRELWKHLTQMREMRLSHCSELTDAAFPAPPRPELAVAIGINPFPTFAPAAQDKLPPLRITRTFEHLRMLDLTACAHITDDAIEGIISVAPRIRNLVLAKCTQLTDVAVESICTLGKHLHYLHLGHASRITDRSIRSLARSCTRLRYIDLANCVQLTDMSVFELSALQKLRRIGLVRVNHLTDQAIYALGDRHSTLERIHLSYCEQITVMSIHFLLQKLPKLTHLSLTGVPAFRRDELQQFCRTPPEDFNSTQRASFCVYSGRGVSQLRNYLMNLYTHMTEDINEDEDTDYDDVIYADGAPLRDMRRSDLVDDRTVDGNEGDDDTVDAHIHHPNIVVSRGGYRTNGIPEYVAPHEHIQRLMPVTRDLAMSRDRGHQPVPRSVTAPQPFWLMQQPVAQRRGRGFGQQPIVEPPSSPVPSEVASNGSEGTSRGTTFFRTYTDASATAGPSRNGVITPDLVYAEIGHGRGTGILPNPVYVHDQVRRPAESVITAQTNGSHPHHPVYTHPHAGSSTQSQSTITNGSRLPVVDTDSDYPIDMRSVLVDSSNSYQQSSGRTVQNRRWSAGHREVRSRSLSASPTTRELQESIHTALGPQSGFFDNREGDGRGRSVKRTIRNTFSAAEQFANAFFGGRGHGGSGHEGAAGPANGRDSDAHGY</sequence>
<dbReference type="CDD" id="cd09917">
    <property type="entry name" value="F-box_SF"/>
    <property type="match status" value="1"/>
</dbReference>
<feature type="domain" description="F-box/LRR-repeat protein 15-like leucin rich repeat" evidence="3">
    <location>
        <begin position="145"/>
        <end position="298"/>
    </location>
</feature>
<dbReference type="AlphaFoldDB" id="A0A2H3JH56"/>
<feature type="domain" description="F-box/LRR-repeat protein 15-like leucin rich repeat" evidence="3">
    <location>
        <begin position="391"/>
        <end position="504"/>
    </location>
</feature>
<feature type="region of interest" description="Disordered" evidence="1">
    <location>
        <begin position="818"/>
        <end position="853"/>
    </location>
</feature>
<feature type="domain" description="F-box" evidence="2">
    <location>
        <begin position="60"/>
        <end position="103"/>
    </location>
</feature>
<dbReference type="SMART" id="SM00367">
    <property type="entry name" value="LRR_CC"/>
    <property type="match status" value="11"/>
</dbReference>
<feature type="compositionally biased region" description="Gly residues" evidence="1">
    <location>
        <begin position="903"/>
        <end position="914"/>
    </location>
</feature>
<dbReference type="GO" id="GO:0031146">
    <property type="term" value="P:SCF-dependent proteasomal ubiquitin-dependent protein catabolic process"/>
    <property type="evidence" value="ECO:0007669"/>
    <property type="project" value="TreeGrafter"/>
</dbReference>
<organism evidence="4 5">
    <name type="scientific">Wolfiporia cocos (strain MD-104)</name>
    <name type="common">Brown rot fungus</name>
    <dbReference type="NCBI Taxonomy" id="742152"/>
    <lineage>
        <taxon>Eukaryota</taxon>
        <taxon>Fungi</taxon>
        <taxon>Dikarya</taxon>
        <taxon>Basidiomycota</taxon>
        <taxon>Agaricomycotina</taxon>
        <taxon>Agaricomycetes</taxon>
        <taxon>Polyporales</taxon>
        <taxon>Phaeolaceae</taxon>
        <taxon>Wolfiporia</taxon>
    </lineage>
</organism>
<dbReference type="PANTHER" id="PTHR13318">
    <property type="entry name" value="PARTNER OF PAIRED, ISOFORM B-RELATED"/>
    <property type="match status" value="1"/>
</dbReference>
<feature type="compositionally biased region" description="Polar residues" evidence="1">
    <location>
        <begin position="783"/>
        <end position="796"/>
    </location>
</feature>
<dbReference type="InterPro" id="IPR032675">
    <property type="entry name" value="LRR_dom_sf"/>
</dbReference>
<feature type="region of interest" description="Disordered" evidence="1">
    <location>
        <begin position="766"/>
        <end position="805"/>
    </location>
</feature>
<feature type="region of interest" description="Disordered" evidence="1">
    <location>
        <begin position="677"/>
        <end position="705"/>
    </location>
</feature>
<dbReference type="Pfam" id="PF25372">
    <property type="entry name" value="DUF7885"/>
    <property type="match status" value="2"/>
</dbReference>
<dbReference type="GO" id="GO:0019005">
    <property type="term" value="C:SCF ubiquitin ligase complex"/>
    <property type="evidence" value="ECO:0007669"/>
    <property type="project" value="TreeGrafter"/>
</dbReference>
<accession>A0A2H3JH56</accession>
<feature type="compositionally biased region" description="Polar residues" evidence="1">
    <location>
        <begin position="818"/>
        <end position="834"/>
    </location>
</feature>
<dbReference type="SUPFAM" id="SSF81383">
    <property type="entry name" value="F-box domain"/>
    <property type="match status" value="1"/>
</dbReference>
<evidence type="ECO:0000313" key="4">
    <source>
        <dbReference type="EMBL" id="PCH41506.1"/>
    </source>
</evidence>
<evidence type="ECO:0000259" key="2">
    <source>
        <dbReference type="Pfam" id="PF12937"/>
    </source>
</evidence>
<dbReference type="SUPFAM" id="SSF52047">
    <property type="entry name" value="RNI-like"/>
    <property type="match status" value="2"/>
</dbReference>
<keyword evidence="5" id="KW-1185">Reference proteome</keyword>
<gene>
    <name evidence="4" type="ORF">WOLCODRAFT_100697</name>
</gene>
<dbReference type="Pfam" id="PF12937">
    <property type="entry name" value="F-box-like"/>
    <property type="match status" value="1"/>
</dbReference>
<name>A0A2H3JH56_WOLCO</name>
<dbReference type="InterPro" id="IPR001810">
    <property type="entry name" value="F-box_dom"/>
</dbReference>
<evidence type="ECO:0000313" key="5">
    <source>
        <dbReference type="Proteomes" id="UP000218811"/>
    </source>
</evidence>
<dbReference type="InterPro" id="IPR006553">
    <property type="entry name" value="Leu-rich_rpt_Cys-con_subtyp"/>
</dbReference>
<reference evidence="4 5" key="1">
    <citation type="journal article" date="2012" name="Science">
        <title>The Paleozoic origin of enzymatic lignin decomposition reconstructed from 31 fungal genomes.</title>
        <authorList>
            <person name="Floudas D."/>
            <person name="Binder M."/>
            <person name="Riley R."/>
            <person name="Barry K."/>
            <person name="Blanchette R.A."/>
            <person name="Henrissat B."/>
            <person name="Martinez A.T."/>
            <person name="Otillar R."/>
            <person name="Spatafora J.W."/>
            <person name="Yadav J.S."/>
            <person name="Aerts A."/>
            <person name="Benoit I."/>
            <person name="Boyd A."/>
            <person name="Carlson A."/>
            <person name="Copeland A."/>
            <person name="Coutinho P.M."/>
            <person name="de Vries R.P."/>
            <person name="Ferreira P."/>
            <person name="Findley K."/>
            <person name="Foster B."/>
            <person name="Gaskell J."/>
            <person name="Glotzer D."/>
            <person name="Gorecki P."/>
            <person name="Heitman J."/>
            <person name="Hesse C."/>
            <person name="Hori C."/>
            <person name="Igarashi K."/>
            <person name="Jurgens J.A."/>
            <person name="Kallen N."/>
            <person name="Kersten P."/>
            <person name="Kohler A."/>
            <person name="Kuees U."/>
            <person name="Kumar T.K.A."/>
            <person name="Kuo A."/>
            <person name="LaButti K."/>
            <person name="Larrondo L.F."/>
            <person name="Lindquist E."/>
            <person name="Ling A."/>
            <person name="Lombard V."/>
            <person name="Lucas S."/>
            <person name="Lundell T."/>
            <person name="Martin R."/>
            <person name="McLaughlin D.J."/>
            <person name="Morgenstern I."/>
            <person name="Morin E."/>
            <person name="Murat C."/>
            <person name="Nagy L.G."/>
            <person name="Nolan M."/>
            <person name="Ohm R.A."/>
            <person name="Patyshakuliyeva A."/>
            <person name="Rokas A."/>
            <person name="Ruiz-Duenas F.J."/>
            <person name="Sabat G."/>
            <person name="Salamov A."/>
            <person name="Samejima M."/>
            <person name="Schmutz J."/>
            <person name="Slot J.C."/>
            <person name="St John F."/>
            <person name="Stenlid J."/>
            <person name="Sun H."/>
            <person name="Sun S."/>
            <person name="Syed K."/>
            <person name="Tsang A."/>
            <person name="Wiebenga A."/>
            <person name="Young D."/>
            <person name="Pisabarro A."/>
            <person name="Eastwood D.C."/>
            <person name="Martin F."/>
            <person name="Cullen D."/>
            <person name="Grigoriev I.V."/>
            <person name="Hibbett D.S."/>
        </authorList>
    </citation>
    <scope>NUCLEOTIDE SEQUENCE [LARGE SCALE GENOMIC DNA]</scope>
    <source>
        <strain evidence="4 5">MD-104</strain>
    </source>
</reference>
<feature type="region of interest" description="Disordered" evidence="1">
    <location>
        <begin position="903"/>
        <end position="929"/>
    </location>
</feature>
<dbReference type="InterPro" id="IPR057207">
    <property type="entry name" value="FBXL15_LRR"/>
</dbReference>
<evidence type="ECO:0000256" key="1">
    <source>
        <dbReference type="SAM" id="MobiDB-lite"/>
    </source>
</evidence>
<dbReference type="InterPro" id="IPR036047">
    <property type="entry name" value="F-box-like_dom_sf"/>
</dbReference>
<dbReference type="EMBL" id="KB468113">
    <property type="protein sequence ID" value="PCH41506.1"/>
    <property type="molecule type" value="Genomic_DNA"/>
</dbReference>
<feature type="compositionally biased region" description="Polar residues" evidence="1">
    <location>
        <begin position="695"/>
        <end position="705"/>
    </location>
</feature>
<dbReference type="OrthoDB" id="10257471at2759"/>
<proteinExistence type="predicted"/>
<feature type="region of interest" description="Disordered" evidence="1">
    <location>
        <begin position="1"/>
        <end position="30"/>
    </location>
</feature>